<keyword evidence="4 6" id="KW-0175">Coiled coil</keyword>
<reference evidence="9 10" key="1">
    <citation type="journal article" date="2015" name="Genome Biol. Evol.">
        <title>Phylogenomic analyses indicate that early fungi evolved digesting cell walls of algal ancestors of land plants.</title>
        <authorList>
            <person name="Chang Y."/>
            <person name="Wang S."/>
            <person name="Sekimoto S."/>
            <person name="Aerts A.L."/>
            <person name="Choi C."/>
            <person name="Clum A."/>
            <person name="LaButti K.M."/>
            <person name="Lindquist E.A."/>
            <person name="Yee Ngan C."/>
            <person name="Ohm R.A."/>
            <person name="Salamov A.A."/>
            <person name="Grigoriev I.V."/>
            <person name="Spatafora J.W."/>
            <person name="Berbee M.L."/>
        </authorList>
    </citation>
    <scope>NUCLEOTIDE SEQUENCE [LARGE SCALE GENOMIC DNA]</scope>
    <source>
        <strain evidence="9 10">JEL478</strain>
    </source>
</reference>
<evidence type="ECO:0000256" key="6">
    <source>
        <dbReference type="SAM" id="Coils"/>
    </source>
</evidence>
<evidence type="ECO:0000256" key="3">
    <source>
        <dbReference type="ARBA" id="ARBA00022737"/>
    </source>
</evidence>
<keyword evidence="5" id="KW-0539">Nucleus</keyword>
<evidence type="ECO:0000256" key="2">
    <source>
        <dbReference type="ARBA" id="ARBA00022553"/>
    </source>
</evidence>
<dbReference type="InterPro" id="IPR013180">
    <property type="entry name" value="CTNNBL1_N"/>
</dbReference>
<gene>
    <name evidence="9" type="ORF">M427DRAFT_130841</name>
</gene>
<dbReference type="EMBL" id="KQ965733">
    <property type="protein sequence ID" value="KXS21350.1"/>
    <property type="molecule type" value="Genomic_DNA"/>
</dbReference>
<dbReference type="GO" id="GO:0010467">
    <property type="term" value="P:gene expression"/>
    <property type="evidence" value="ECO:0007669"/>
    <property type="project" value="UniProtKB-ARBA"/>
</dbReference>
<accession>A0A139AXA5</accession>
<comment type="subcellular location">
    <subcellularLocation>
        <location evidence="1">Nucleus</location>
    </subcellularLocation>
</comment>
<dbReference type="GO" id="GO:0005681">
    <property type="term" value="C:spliceosomal complex"/>
    <property type="evidence" value="ECO:0007669"/>
    <property type="project" value="TreeGrafter"/>
</dbReference>
<evidence type="ECO:0000259" key="8">
    <source>
        <dbReference type="SMART" id="SM01156"/>
    </source>
</evidence>
<dbReference type="OMA" id="TDWREQE"/>
<keyword evidence="10" id="KW-1185">Reference proteome</keyword>
<dbReference type="OrthoDB" id="1898821at2759"/>
<sequence length="602" mass="68077">MNIDDLFTPRLPPKRKIATKELTGEPPKRLRGEDGSQLRTQIEDVEDGENGVREHLREDDEEDGRFYEGSGLSERDKGILDVVDEPFNPQEPAALDIAAVRKLVLKCEKAFQKNQDMRIRHADDPTKFMDSETDLDEHIHALMAITSAPHLYPELVRLNFIPSVVALVSHENTDISLAAVDLLNEMTDEEVVPEDGEEQEAGMKEFVSALVENTALEVVVQNMARLDEDQEEDKKGVFNSLSFIENAISVDASIAESVVRQTGILSWLLKRIRAKAMDSNRQYASEMLAVLLQSSRDNRLKLGNTTITDMNGVDIILSCLSPYKRRDPKDDDEVEFMENLFDALCSALNEPEIKVIFLNGEGLELMLILLKEKLMSRMRALKVVDYALTSKSVGDPADPTPRLAERWVDILGLKTLFAVFMRRGAKKFKKEYKAYSEKEEDEHAISIIASLFRYLAAGAYRDRLLFKFEEEDFEKCDHLALTLWCSYLERAREADVEIEKERKRLRAAAQDVDEVDEEEFLLRRLDAGLFHLQILAEIIAFLFHEGAAGTKEHLGGIFAGEPKTGGVERVREVLQERLDVLGPEDSESAKSTLQMLLSSLSS</sequence>
<name>A0A139AXA5_GONPJ</name>
<proteinExistence type="predicted"/>
<dbReference type="Proteomes" id="UP000070544">
    <property type="component" value="Unassembled WGS sequence"/>
</dbReference>
<organism evidence="9 10">
    <name type="scientific">Gonapodya prolifera (strain JEL478)</name>
    <name type="common">Monoblepharis prolifera</name>
    <dbReference type="NCBI Taxonomy" id="1344416"/>
    <lineage>
        <taxon>Eukaryota</taxon>
        <taxon>Fungi</taxon>
        <taxon>Fungi incertae sedis</taxon>
        <taxon>Chytridiomycota</taxon>
        <taxon>Chytridiomycota incertae sedis</taxon>
        <taxon>Monoblepharidomycetes</taxon>
        <taxon>Monoblepharidales</taxon>
        <taxon>Gonapodyaceae</taxon>
        <taxon>Gonapodya</taxon>
    </lineage>
</organism>
<dbReference type="AlphaFoldDB" id="A0A139AXA5"/>
<dbReference type="FunFam" id="1.25.10.10:FF:001136">
    <property type="entry name" value="Beta-catenin-like protein 1"/>
    <property type="match status" value="1"/>
</dbReference>
<dbReference type="Gene3D" id="1.25.10.10">
    <property type="entry name" value="Leucine-rich Repeat Variant"/>
    <property type="match status" value="1"/>
</dbReference>
<dbReference type="PANTHER" id="PTHR14978">
    <property type="entry name" value="BETA-CATENIN-LIKE PROTEIN 1 NUCLEAR ASSOCIATED PROTEIN"/>
    <property type="match status" value="1"/>
</dbReference>
<evidence type="ECO:0000313" key="9">
    <source>
        <dbReference type="EMBL" id="KXS21350.1"/>
    </source>
</evidence>
<evidence type="ECO:0000313" key="10">
    <source>
        <dbReference type="Proteomes" id="UP000070544"/>
    </source>
</evidence>
<dbReference type="SUPFAM" id="SSF48371">
    <property type="entry name" value="ARM repeat"/>
    <property type="match status" value="1"/>
</dbReference>
<feature type="coiled-coil region" evidence="6">
    <location>
        <begin position="488"/>
        <end position="518"/>
    </location>
</feature>
<dbReference type="InterPro" id="IPR016024">
    <property type="entry name" value="ARM-type_fold"/>
</dbReference>
<feature type="region of interest" description="Disordered" evidence="7">
    <location>
        <begin position="1"/>
        <end position="70"/>
    </location>
</feature>
<protein>
    <submittedName>
        <fullName evidence="9">DUF1716-domain-containing protein</fullName>
    </submittedName>
</protein>
<evidence type="ECO:0000256" key="4">
    <source>
        <dbReference type="ARBA" id="ARBA00023054"/>
    </source>
</evidence>
<dbReference type="PANTHER" id="PTHR14978:SF0">
    <property type="entry name" value="BETA-CATENIN-LIKE PROTEIN 1"/>
    <property type="match status" value="1"/>
</dbReference>
<evidence type="ECO:0000256" key="1">
    <source>
        <dbReference type="ARBA" id="ARBA00004123"/>
    </source>
</evidence>
<dbReference type="STRING" id="1344416.A0A139AXA5"/>
<dbReference type="SMART" id="SM01156">
    <property type="entry name" value="DUF1716"/>
    <property type="match status" value="1"/>
</dbReference>
<feature type="domain" description="Beta-catenin-like protein 1 N-terminal" evidence="8">
    <location>
        <begin position="72"/>
        <end position="180"/>
    </location>
</feature>
<keyword evidence="3" id="KW-0677">Repeat</keyword>
<dbReference type="Pfam" id="PF08216">
    <property type="entry name" value="CTNNBL"/>
    <property type="match status" value="1"/>
</dbReference>
<feature type="compositionally biased region" description="Basic and acidic residues" evidence="7">
    <location>
        <begin position="18"/>
        <end position="36"/>
    </location>
</feature>
<dbReference type="InterPro" id="IPR011989">
    <property type="entry name" value="ARM-like"/>
</dbReference>
<keyword evidence="2" id="KW-0597">Phosphoprotein</keyword>
<evidence type="ECO:0000256" key="7">
    <source>
        <dbReference type="SAM" id="MobiDB-lite"/>
    </source>
</evidence>
<evidence type="ECO:0000256" key="5">
    <source>
        <dbReference type="ARBA" id="ARBA00023242"/>
    </source>
</evidence>
<dbReference type="InterPro" id="IPR039678">
    <property type="entry name" value="CTNNBL1"/>
</dbReference>